<evidence type="ECO:0000313" key="2">
    <source>
        <dbReference type="Proteomes" id="UP001177260"/>
    </source>
</evidence>
<dbReference type="EMBL" id="JAOPJF010000126">
    <property type="protein sequence ID" value="KAK1138851.1"/>
    <property type="molecule type" value="Genomic_DNA"/>
</dbReference>
<name>A0ACC3AMR8_9EURO</name>
<reference evidence="1 2" key="1">
    <citation type="journal article" date="2023" name="ACS Omega">
        <title>Identification of the Neoaspergillic Acid Biosynthesis Gene Cluster by Establishing an In Vitro CRISPR-Ribonucleoprotein Genetic System in Aspergillus melleus.</title>
        <authorList>
            <person name="Yuan B."/>
            <person name="Grau M.F."/>
            <person name="Murata R.M."/>
            <person name="Torok T."/>
            <person name="Venkateswaran K."/>
            <person name="Stajich J.E."/>
            <person name="Wang C.C.C."/>
        </authorList>
    </citation>
    <scope>NUCLEOTIDE SEQUENCE [LARGE SCALE GENOMIC DNA]</scope>
    <source>
        <strain evidence="1 2">IMV 1140</strain>
    </source>
</reference>
<protein>
    <submittedName>
        <fullName evidence="1">Uncharacterized protein</fullName>
    </submittedName>
</protein>
<comment type="caution">
    <text evidence="1">The sequence shown here is derived from an EMBL/GenBank/DDBJ whole genome shotgun (WGS) entry which is preliminary data.</text>
</comment>
<dbReference type="Proteomes" id="UP001177260">
    <property type="component" value="Unassembled WGS sequence"/>
</dbReference>
<accession>A0ACC3AMR8</accession>
<sequence length="272" mass="31370">MNLWWTLTLASAVCVHASSWRAYYGLSTEAYQAKFDEMVDQGYRLNSVDGYEKNNEPAFAVIFEKRPTTAWRSHSGMTSEQYHQRFSNYLDQGYHVVQVNGYNVKGRDYYAAIWDKSPVGPWASRHGMSTEWMQKYFDEYVEAGYRMTHVSGYEAGHEARYAAVWEKGGGKTEWVSRGNLTALEYQSTWDEYVQKGYRLVHVSGYQVDGEVYYSAIFDKSASGPWVARHALDSPTFQSEFNRYKSQGYVLRTFTAYNDGNQPRFAGIWGKPT</sequence>
<gene>
    <name evidence="1" type="ORF">N8T08_001722</name>
</gene>
<organism evidence="1 2">
    <name type="scientific">Aspergillus melleus</name>
    <dbReference type="NCBI Taxonomy" id="138277"/>
    <lineage>
        <taxon>Eukaryota</taxon>
        <taxon>Fungi</taxon>
        <taxon>Dikarya</taxon>
        <taxon>Ascomycota</taxon>
        <taxon>Pezizomycotina</taxon>
        <taxon>Eurotiomycetes</taxon>
        <taxon>Eurotiomycetidae</taxon>
        <taxon>Eurotiales</taxon>
        <taxon>Aspergillaceae</taxon>
        <taxon>Aspergillus</taxon>
        <taxon>Aspergillus subgen. Circumdati</taxon>
    </lineage>
</organism>
<evidence type="ECO:0000313" key="1">
    <source>
        <dbReference type="EMBL" id="KAK1138851.1"/>
    </source>
</evidence>
<proteinExistence type="predicted"/>
<keyword evidence="2" id="KW-1185">Reference proteome</keyword>